<evidence type="ECO:0000259" key="3">
    <source>
        <dbReference type="Pfam" id="PF09361"/>
    </source>
</evidence>
<feature type="domain" description="Phasin" evidence="3">
    <location>
        <begin position="5"/>
        <end position="103"/>
    </location>
</feature>
<evidence type="ECO:0000256" key="1">
    <source>
        <dbReference type="SAM" id="Coils"/>
    </source>
</evidence>
<organism evidence="4 5">
    <name type="scientific">Polynucleobacter duraquae</name>
    <dbReference type="NCBI Taxonomy" id="1835254"/>
    <lineage>
        <taxon>Bacteria</taxon>
        <taxon>Pseudomonadati</taxon>
        <taxon>Pseudomonadota</taxon>
        <taxon>Betaproteobacteria</taxon>
        <taxon>Burkholderiales</taxon>
        <taxon>Burkholderiaceae</taxon>
        <taxon>Polynucleobacter</taxon>
    </lineage>
</organism>
<dbReference type="PATRIC" id="fig|576611.7.peg.2056"/>
<protein>
    <submittedName>
        <fullName evidence="4">Phasin protein</fullName>
    </submittedName>
</protein>
<feature type="coiled-coil region" evidence="1">
    <location>
        <begin position="29"/>
        <end position="91"/>
    </location>
</feature>
<dbReference type="EMBL" id="CP007501">
    <property type="protein sequence ID" value="AKD26360.1"/>
    <property type="molecule type" value="Genomic_DNA"/>
</dbReference>
<dbReference type="KEGG" id="pdq:CL55_00020270"/>
<dbReference type="HOGENOM" id="CLU_120944_0_0_4"/>
<gene>
    <name evidence="4" type="ORF">CL55_00020270</name>
</gene>
<evidence type="ECO:0000313" key="5">
    <source>
        <dbReference type="Proteomes" id="UP000061135"/>
    </source>
</evidence>
<dbReference type="Proteomes" id="UP000061135">
    <property type="component" value="Chromosome"/>
</dbReference>
<dbReference type="RefSeq" id="WP_046330994.1">
    <property type="nucleotide sequence ID" value="NZ_CP007501.1"/>
</dbReference>
<dbReference type="AlphaFoldDB" id="A0A0E3ZLT8"/>
<keyword evidence="1" id="KW-0175">Coiled coil</keyword>
<proteinExistence type="predicted"/>
<evidence type="ECO:0000256" key="2">
    <source>
        <dbReference type="SAM" id="MobiDB-lite"/>
    </source>
</evidence>
<feature type="region of interest" description="Disordered" evidence="2">
    <location>
        <begin position="166"/>
        <end position="185"/>
    </location>
</feature>
<name>A0A0E3ZLT8_9BURK</name>
<dbReference type="STRING" id="1835254.CL55_00020270"/>
<dbReference type="InterPro" id="IPR018968">
    <property type="entry name" value="Phasin"/>
</dbReference>
<accession>A0A0E3ZLT8</accession>
<sequence length="185" mass="19743">MFKNQFAENQTKSVESARALGQTALENAQELAEINYQAAQQAVANAQAKAAELMKGKDAKAALDLLQSPEVQEAVAEVADYQKKVAAVLRRGNQELVEAVEAAIDQSQDGLKSFVAAATSKAPAGSEAYISAFTSAFNTAMQNFDQVRSSTQDAFANFEKNVETAMKGAQGQFSQTPKAAKSRTK</sequence>
<reference evidence="4 5" key="1">
    <citation type="submission" date="2014-03" db="EMBL/GenBank/DDBJ databases">
        <title>Genome of Polynucleobacter strain MWH-MoK4.</title>
        <authorList>
            <person name="Hahn M.W."/>
        </authorList>
    </citation>
    <scope>NUCLEOTIDE SEQUENCE [LARGE SCALE GENOMIC DNA]</scope>
    <source>
        <strain evidence="4 5">MWH-MoK4</strain>
    </source>
</reference>
<evidence type="ECO:0000313" key="4">
    <source>
        <dbReference type="EMBL" id="AKD26360.1"/>
    </source>
</evidence>
<dbReference type="Pfam" id="PF09361">
    <property type="entry name" value="Phasin_2"/>
    <property type="match status" value="1"/>
</dbReference>
<keyword evidence="5" id="KW-1185">Reference proteome</keyword>
<dbReference type="OrthoDB" id="9131521at2"/>